<dbReference type="Pfam" id="PF12762">
    <property type="entry name" value="DDE_Tnp_IS1595"/>
    <property type="match status" value="1"/>
</dbReference>
<gene>
    <name evidence="2" type="ORF">ENW50_12355</name>
</gene>
<dbReference type="InterPro" id="IPR024445">
    <property type="entry name" value="Tnp_ISXO2-like"/>
</dbReference>
<sequence>MKRSRPTHHLTKSDVIEEIPLACSDELAAVEFFEKQRWADTPCCVKCGSVNVYKMADAKTGERNKRFLWRCRDCKEQYTVRIGTVYEESRIELRHWAYAFWRACTSKKGVSALEIKRHCQISYKSALFLMNRIRFAMAPEVPTPPLMGVVECDEVYIGGKPRFKGNNKRGLGTLKTPVFGAVERNGRIYRRIVADVTGKTLKAEIRKVVDPRSRIFTDDHGAYTGIGKEYLGGHSKVCHSAKEYARGDVNTNTIESSFALIKRGIIGTYHNVSREYLHRYLWQFDFVWNTRRLNDGERTVLAVKSAEGKRLTYNAAPDRHV</sequence>
<dbReference type="NCBIfam" id="NF033547">
    <property type="entry name" value="transpos_IS1595"/>
    <property type="match status" value="1"/>
</dbReference>
<dbReference type="InterPro" id="IPR024442">
    <property type="entry name" value="Transposase_Zn_ribbon"/>
</dbReference>
<accession>A0A7V5CU03</accession>
<dbReference type="PANTHER" id="PTHR47163:SF2">
    <property type="entry name" value="SI:DKEY-17M8.2"/>
    <property type="match status" value="1"/>
</dbReference>
<proteinExistence type="predicted"/>
<feature type="domain" description="ISXO2-like transposase" evidence="1">
    <location>
        <begin position="145"/>
        <end position="289"/>
    </location>
</feature>
<comment type="caution">
    <text evidence="2">The sequence shown here is derived from an EMBL/GenBank/DDBJ whole genome shotgun (WGS) entry which is preliminary data.</text>
</comment>
<name>A0A7V5CU03_9BACT</name>
<dbReference type="InterPro" id="IPR053164">
    <property type="entry name" value="IS1016-like_transposase"/>
</dbReference>
<dbReference type="PANTHER" id="PTHR47163">
    <property type="entry name" value="DDE_TNP_IS1595 DOMAIN-CONTAINING PROTEIN"/>
    <property type="match status" value="1"/>
</dbReference>
<evidence type="ECO:0000259" key="1">
    <source>
        <dbReference type="SMART" id="SM01126"/>
    </source>
</evidence>
<reference evidence="2" key="1">
    <citation type="journal article" date="2020" name="mSystems">
        <title>Genome- and Community-Level Interaction Insights into Carbon Utilization and Element Cycling Functions of Hydrothermarchaeota in Hydrothermal Sediment.</title>
        <authorList>
            <person name="Zhou Z."/>
            <person name="Liu Y."/>
            <person name="Xu W."/>
            <person name="Pan J."/>
            <person name="Luo Z.H."/>
            <person name="Li M."/>
        </authorList>
    </citation>
    <scope>NUCLEOTIDE SEQUENCE [LARGE SCALE GENOMIC DNA]</scope>
    <source>
        <strain evidence="2">SpSt-855</strain>
    </source>
</reference>
<evidence type="ECO:0000313" key="2">
    <source>
        <dbReference type="EMBL" id="HGY95458.1"/>
    </source>
</evidence>
<dbReference type="SMART" id="SM01126">
    <property type="entry name" value="DDE_Tnp_IS1595"/>
    <property type="match status" value="1"/>
</dbReference>
<protein>
    <submittedName>
        <fullName evidence="2">IS1595 family transposase</fullName>
    </submittedName>
</protein>
<organism evidence="2">
    <name type="scientific">Acidobacterium capsulatum</name>
    <dbReference type="NCBI Taxonomy" id="33075"/>
    <lineage>
        <taxon>Bacteria</taxon>
        <taxon>Pseudomonadati</taxon>
        <taxon>Acidobacteriota</taxon>
        <taxon>Terriglobia</taxon>
        <taxon>Terriglobales</taxon>
        <taxon>Acidobacteriaceae</taxon>
        <taxon>Acidobacterium</taxon>
    </lineage>
</organism>
<dbReference type="EMBL" id="DTKL01000078">
    <property type="protein sequence ID" value="HGY95458.1"/>
    <property type="molecule type" value="Genomic_DNA"/>
</dbReference>
<dbReference type="AlphaFoldDB" id="A0A7V5CU03"/>
<dbReference type="Pfam" id="PF12760">
    <property type="entry name" value="Zn_ribbon_IS1595"/>
    <property type="match status" value="1"/>
</dbReference>